<protein>
    <recommendedName>
        <fullName evidence="10">Nucleoporin Nup120/160-domain-containing protein</fullName>
    </recommendedName>
</protein>
<feature type="region of interest" description="Disordered" evidence="4">
    <location>
        <begin position="1341"/>
        <end position="1361"/>
    </location>
</feature>
<evidence type="ECO:0000259" key="6">
    <source>
        <dbReference type="Pfam" id="PF23300"/>
    </source>
</evidence>
<feature type="domain" description="NUP160 C-terminal TPR" evidence="7">
    <location>
        <begin position="1257"/>
        <end position="1503"/>
    </location>
</feature>
<dbReference type="GO" id="GO:0005643">
    <property type="term" value="C:nuclear pore"/>
    <property type="evidence" value="ECO:0007669"/>
    <property type="project" value="TreeGrafter"/>
</dbReference>
<dbReference type="GO" id="GO:0017056">
    <property type="term" value="F:structural constituent of nuclear pore"/>
    <property type="evidence" value="ECO:0007669"/>
    <property type="project" value="TreeGrafter"/>
</dbReference>
<dbReference type="InterPro" id="IPR056548">
    <property type="entry name" value="HEAT_Nup120"/>
</dbReference>
<evidence type="ECO:0000259" key="7">
    <source>
        <dbReference type="Pfam" id="PF23347"/>
    </source>
</evidence>
<evidence type="ECO:0000256" key="3">
    <source>
        <dbReference type="ARBA" id="ARBA00023242"/>
    </source>
</evidence>
<feature type="compositionally biased region" description="Basic residues" evidence="4">
    <location>
        <begin position="1507"/>
        <end position="1520"/>
    </location>
</feature>
<dbReference type="InterPro" id="IPR021717">
    <property type="entry name" value="Nucleoporin_Nup160"/>
</dbReference>
<evidence type="ECO:0000313" key="8">
    <source>
        <dbReference type="EMBL" id="KAJ3185559.1"/>
    </source>
</evidence>
<dbReference type="EMBL" id="JADGJQ010000001">
    <property type="protein sequence ID" value="KAJ3185559.1"/>
    <property type="molecule type" value="Genomic_DNA"/>
</dbReference>
<organism evidence="8 9">
    <name type="scientific">Geranomyces variabilis</name>
    <dbReference type="NCBI Taxonomy" id="109894"/>
    <lineage>
        <taxon>Eukaryota</taxon>
        <taxon>Fungi</taxon>
        <taxon>Fungi incertae sedis</taxon>
        <taxon>Chytridiomycota</taxon>
        <taxon>Chytridiomycota incertae sedis</taxon>
        <taxon>Chytridiomycetes</taxon>
        <taxon>Spizellomycetales</taxon>
        <taxon>Powellomycetaceae</taxon>
        <taxon>Geranomyces</taxon>
    </lineage>
</organism>
<reference evidence="8" key="1">
    <citation type="submission" date="2020-05" db="EMBL/GenBank/DDBJ databases">
        <title>Phylogenomic resolution of chytrid fungi.</title>
        <authorList>
            <person name="Stajich J.E."/>
            <person name="Amses K."/>
            <person name="Simmons R."/>
            <person name="Seto K."/>
            <person name="Myers J."/>
            <person name="Bonds A."/>
            <person name="Quandt C.A."/>
            <person name="Barry K."/>
            <person name="Liu P."/>
            <person name="Grigoriev I."/>
            <person name="Longcore J.E."/>
            <person name="James T.Y."/>
        </authorList>
    </citation>
    <scope>NUCLEOTIDE SEQUENCE</scope>
    <source>
        <strain evidence="8">JEL0379</strain>
    </source>
</reference>
<keyword evidence="3" id="KW-0539">Nucleus</keyword>
<evidence type="ECO:0000259" key="5">
    <source>
        <dbReference type="Pfam" id="PF11715"/>
    </source>
</evidence>
<evidence type="ECO:0000256" key="2">
    <source>
        <dbReference type="ARBA" id="ARBA00022448"/>
    </source>
</evidence>
<evidence type="ECO:0000256" key="1">
    <source>
        <dbReference type="ARBA" id="ARBA00004123"/>
    </source>
</evidence>
<dbReference type="Pfam" id="PF11715">
    <property type="entry name" value="Beta-prop_Nup120_160"/>
    <property type="match status" value="1"/>
</dbReference>
<gene>
    <name evidence="8" type="ORF">HDU87_000182</name>
</gene>
<feature type="compositionally biased region" description="Low complexity" evidence="4">
    <location>
        <begin position="1522"/>
        <end position="1546"/>
    </location>
</feature>
<dbReference type="PANTHER" id="PTHR21286">
    <property type="entry name" value="NUCLEAR PORE COMPLEX PROTEIN NUP160"/>
    <property type="match status" value="1"/>
</dbReference>
<accession>A0AAD5TS56</accession>
<comment type="subcellular location">
    <subcellularLocation>
        <location evidence="1">Nucleus</location>
    </subcellularLocation>
</comment>
<dbReference type="PANTHER" id="PTHR21286:SF0">
    <property type="entry name" value="NUCLEAR PORE COMPLEX PROTEIN NUP160"/>
    <property type="match status" value="1"/>
</dbReference>
<name>A0AAD5TS56_9FUNG</name>
<dbReference type="Pfam" id="PF23300">
    <property type="entry name" value="HEAT_Nup120"/>
    <property type="match status" value="1"/>
</dbReference>
<evidence type="ECO:0000313" key="9">
    <source>
        <dbReference type="Proteomes" id="UP001212152"/>
    </source>
</evidence>
<sequence length="1558" mass="171791">MSRRSAETSFSLDCLNAPSSDIPQCSVSRTPVDLTRTLDDALPPAGGVTHLAGTPIKSFIVWRLLGHRHVLELRRIFMASAPAIGDSAVEQVPDPKYSNKPVHIHLPGPALQTPSIGLDATGRNLHIMLVTATGVFVRVIFEGPNFFYAEGWRRRRIHRYQIRALLPNRNNGAVIKPVLVQFPGLNDFIVGCSNGTVVKVTCLVPGEDSEDDEGDIGDAESSSSLRYTELKLAEEGVINQLMQAFTPTKWFSPFKSSAKTPAAAEPLDDPRQPIAMNSVRHFGFSLCRDRQIRVWNLKKENKWATINVASDYSKLSSDVVATGTPPLADPRTGHFIQIFDEQSYEDGEEFDISDHEFKAAVYVAPYDDTLGGFAIYKGRIDRFGDLQEFEIISYEDTAGIDHSLVDFMVIPRAEAPRDVAGAVDDVEGWILWALWRQSDGTTAVSRTRLRIMDPSSATRYGRSQWTLLIQEYPAAPPYVPDASSGESVAKAFGDHITGRFPTQIQAAALADYRDAGGAMFLDTLEESGTPASLMEEVSHSVQSAVEHNASTSAVNEWQQYLSTCQALYNRYLAPAAIDWDPSYDSILITKRGFLAVVRDCETAEILREWRNHHSDVPPPSELYDNAALSRFDDPDAKVHFAAFLSLSDWVAERFHAKNLPAIDQCINNMIFGKTPAEFLAAAKKLISDIFALSTSDGDDEGLAEFTTRYSQIPPTFFTSLITVLTSLDSDLAQNSSASQRPNTSGFTNSLVAFAFAQVVHARCRLMSDVMLVQLFANHIATPEDRHVQDAQVSSTYDALRILSVAQWIADQSVYVKQAVTSSQVRATSPASQAPTSTLTGRFKSLDLSMPEQPRAISGPEDATEPLAFHLLQQQYLLDIDFASESHGNYGLLLKLAVSSLAKRLGLFCTSAVGSDDPLASPLLLKLAVKLLAFQHVDAANKLVAMLPECPAVFYLRARAATDLGKWDAAERDFDRASVELDKNGVAPDASLSHVLDQGIIVGGVTAYDQHLVHLFSRRDCPRLVVKYTSRAVVAVEQQPASPERTRQLAKLYNESFRYNLRLADFDAAYTAVVRNPDPQVRINCLRLLIGSMCEAGEIEGLCGRFAFNALQEDVELELLNKIRTTHIGDCLTADMPNYYRIHHAYSVSRDDYRTAAATMYLYARKIDAELLSVPHSSRGTQPQSVKPIAALQELCAAYLASLNALMSVDKEYAYVLVPATGHNGATRKRRCLDVTDDNGSRITAQLPPQSQRIVRAMDIRGEYLLALAKLNLSTSGSASHAATISLTPPDALALLTSVSRFDDAFTLGKHFDLDLARTFEAMAEKCVWLAKRALTTAVSGSNSTSVLSGAPGGAEDLTDDPDLAWTGSDTARAWRLMCGHLDRLDDAGTYRAAVIDRVLFVDPLHPLPLGLTTFYQTHHPEDLLRLYVKYDRLDDAARFFTDSLTLQHDRRIQTPLATPARSRIPHTLADELLARLEPARAAALRNAIRRYLEDVAEDSRKAASVAARKHVTPAAGRRRGGPQPQQQFQQQQQQQQQRQQQQQQQQQPPPAFGNSLFA</sequence>
<dbReference type="InterPro" id="IPR059141">
    <property type="entry name" value="Beta-prop_Nup120_160"/>
</dbReference>
<dbReference type="Pfam" id="PF23347">
    <property type="entry name" value="TPR_Nup160_C"/>
    <property type="match status" value="1"/>
</dbReference>
<evidence type="ECO:0008006" key="10">
    <source>
        <dbReference type="Google" id="ProtNLM"/>
    </source>
</evidence>
<proteinExistence type="predicted"/>
<comment type="caution">
    <text evidence="8">The sequence shown here is derived from an EMBL/GenBank/DDBJ whole genome shotgun (WGS) entry which is preliminary data.</text>
</comment>
<feature type="region of interest" description="Disordered" evidence="4">
    <location>
        <begin position="1504"/>
        <end position="1558"/>
    </location>
</feature>
<dbReference type="InterPro" id="IPR056536">
    <property type="entry name" value="TPR_NUP160_C"/>
</dbReference>
<feature type="domain" description="Nucleoporin nup120-like HEAT repeat" evidence="6">
    <location>
        <begin position="926"/>
        <end position="1094"/>
    </location>
</feature>
<keyword evidence="9" id="KW-1185">Reference proteome</keyword>
<feature type="domain" description="Nucleoporin Nup120/160 beta-propeller" evidence="5">
    <location>
        <begin position="59"/>
        <end position="604"/>
    </location>
</feature>
<keyword evidence="2" id="KW-0813">Transport</keyword>
<dbReference type="Proteomes" id="UP001212152">
    <property type="component" value="Unassembled WGS sequence"/>
</dbReference>
<evidence type="ECO:0000256" key="4">
    <source>
        <dbReference type="SAM" id="MobiDB-lite"/>
    </source>
</evidence>